<keyword evidence="3 8" id="KW-0227">DNA damage</keyword>
<evidence type="ECO:0000256" key="8">
    <source>
        <dbReference type="RuleBase" id="RU364024"/>
    </source>
</evidence>
<proteinExistence type="inferred from homology"/>
<dbReference type="Pfam" id="PF03849">
    <property type="entry name" value="Tfb2"/>
    <property type="match status" value="1"/>
</dbReference>
<comment type="subcellular location">
    <subcellularLocation>
        <location evidence="1 8">Nucleus</location>
    </subcellularLocation>
</comment>
<feature type="domain" description="Transcription factor Tfb2 C-terminal" evidence="9">
    <location>
        <begin position="378"/>
        <end position="445"/>
    </location>
</feature>
<dbReference type="Pfam" id="PF18307">
    <property type="entry name" value="Tfb2_C"/>
    <property type="match status" value="1"/>
</dbReference>
<dbReference type="GO" id="GO:0003690">
    <property type="term" value="F:double-stranded DNA binding"/>
    <property type="evidence" value="ECO:0007669"/>
    <property type="project" value="TreeGrafter"/>
</dbReference>
<evidence type="ECO:0000256" key="6">
    <source>
        <dbReference type="ARBA" id="ARBA00023204"/>
    </source>
</evidence>
<dbReference type="InterPro" id="IPR040662">
    <property type="entry name" value="Tfb2_C"/>
</dbReference>
<name>A0A0H5R850_9EUKA</name>
<organism evidence="10">
    <name type="scientific">Spongospora subterranea</name>
    <dbReference type="NCBI Taxonomy" id="70186"/>
    <lineage>
        <taxon>Eukaryota</taxon>
        <taxon>Sar</taxon>
        <taxon>Rhizaria</taxon>
        <taxon>Endomyxa</taxon>
        <taxon>Phytomyxea</taxon>
        <taxon>Plasmodiophorida</taxon>
        <taxon>Plasmodiophoridae</taxon>
        <taxon>Spongospora</taxon>
    </lineage>
</organism>
<dbReference type="Gene3D" id="3.30.70.2610">
    <property type="match status" value="1"/>
</dbReference>
<evidence type="ECO:0000256" key="3">
    <source>
        <dbReference type="ARBA" id="ARBA00022763"/>
    </source>
</evidence>
<dbReference type="PANTHER" id="PTHR13152">
    <property type="entry name" value="TFIIH, POLYPEPTIDE 4"/>
    <property type="match status" value="1"/>
</dbReference>
<dbReference type="InterPro" id="IPR004598">
    <property type="entry name" value="TFIIH_p52/Tfb2"/>
</dbReference>
<protein>
    <recommendedName>
        <fullName evidence="8">General transcription factor IIH subunit 4</fullName>
    </recommendedName>
</protein>
<dbReference type="PANTHER" id="PTHR13152:SF0">
    <property type="entry name" value="GENERAL TRANSCRIPTION FACTOR IIH SUBUNIT 4"/>
    <property type="match status" value="1"/>
</dbReference>
<comment type="similarity">
    <text evidence="2 8">Belongs to the TFB2 family.</text>
</comment>
<dbReference type="EMBL" id="HACM01009856">
    <property type="protein sequence ID" value="CRZ10298.1"/>
    <property type="molecule type" value="Transcribed_RNA"/>
</dbReference>
<keyword evidence="7 8" id="KW-0539">Nucleus</keyword>
<dbReference type="GO" id="GO:0000439">
    <property type="term" value="C:transcription factor TFIIH core complex"/>
    <property type="evidence" value="ECO:0007669"/>
    <property type="project" value="InterPro"/>
</dbReference>
<accession>A0A0H5R850</accession>
<reference evidence="10" key="1">
    <citation type="submission" date="2015-04" db="EMBL/GenBank/DDBJ databases">
        <title>The genome sequence of the plant pathogenic Rhizarian Plasmodiophora brassicae reveals insights in its biotrophic life cycle and the origin of chitin synthesis.</title>
        <authorList>
            <person name="Schwelm A."/>
            <person name="Fogelqvist J."/>
            <person name="Knaust A."/>
            <person name="Julke S."/>
            <person name="Lilja T."/>
            <person name="Dhandapani V."/>
            <person name="Bonilla-Rosso G."/>
            <person name="Karlsson M."/>
            <person name="Shevchenko A."/>
            <person name="Choi S.R."/>
            <person name="Kim H.G."/>
            <person name="Park J.Y."/>
            <person name="Lim Y.P."/>
            <person name="Ludwig-Muller J."/>
            <person name="Dixelius C."/>
        </authorList>
    </citation>
    <scope>NUCLEOTIDE SEQUENCE</scope>
    <source>
        <tissue evidence="10">Potato root galls</tissue>
    </source>
</reference>
<evidence type="ECO:0000256" key="5">
    <source>
        <dbReference type="ARBA" id="ARBA00023163"/>
    </source>
</evidence>
<evidence type="ECO:0000256" key="1">
    <source>
        <dbReference type="ARBA" id="ARBA00004123"/>
    </source>
</evidence>
<keyword evidence="4 8" id="KW-0805">Transcription regulation</keyword>
<dbReference type="NCBIfam" id="TIGR00625">
    <property type="entry name" value="tfb2"/>
    <property type="match status" value="1"/>
</dbReference>
<dbReference type="GO" id="GO:0005675">
    <property type="term" value="C:transcription factor TFIIH holo complex"/>
    <property type="evidence" value="ECO:0007669"/>
    <property type="project" value="TreeGrafter"/>
</dbReference>
<keyword evidence="6 8" id="KW-0234">DNA repair</keyword>
<keyword evidence="5 8" id="KW-0804">Transcription</keyword>
<dbReference type="GO" id="GO:0006289">
    <property type="term" value="P:nucleotide-excision repair"/>
    <property type="evidence" value="ECO:0007669"/>
    <property type="project" value="InterPro"/>
</dbReference>
<sequence length="453" mass="51492">MEAPVSIMDYLSSTDSGTLDSLYADQYTCLAVFRSLSRVAKQCICRLMALCPGQVIHENVLKSWVRSRSIALYNNMLNDCHKLHLLNRVKLSDDEFVLNENFHRAMYASLLPVEINVDALADDPKPPSLDQLSATADTRWDMILHFMVGSKRFSPPSKPVQNLLKDMDLIGVGGPTSSGFKFLFKDLYTQLWTILIGYIRNLERRKMSRHEVLSFLFRLGFLELGKGYSVRLLTKSQKTVVDDLFQFGLIHRDEGSQFYYPTSLAISLSSGTHCQETNFTQDRFIIVETTFKVYAYTTSPLQIALLNMFAGLEAKLPNVVVGRITKKTVSKALGIGIGAEEIIAFLRDYAHPASLIRHEGVDIVENNSQVAPPDNVADQLRLWEAERNRLKYMSAALFRQFKDRDEYQSLLSYGEGQSFIVWKSDEKMMFITKKEHIDSIRNHINQLRTSAGS</sequence>
<dbReference type="AlphaFoldDB" id="A0A0H5R850"/>
<evidence type="ECO:0000256" key="7">
    <source>
        <dbReference type="ARBA" id="ARBA00023242"/>
    </source>
</evidence>
<evidence type="ECO:0000313" key="10">
    <source>
        <dbReference type="EMBL" id="CRZ10298.1"/>
    </source>
</evidence>
<comment type="function">
    <text evidence="8">Component of the general transcription and DNA repair factor IIH (TFIIH) core complex which is involved in general and transcription-coupled nucleotide excision repair (NER) of damaged DNA.</text>
</comment>
<dbReference type="GO" id="GO:0001671">
    <property type="term" value="F:ATPase activator activity"/>
    <property type="evidence" value="ECO:0007669"/>
    <property type="project" value="InterPro"/>
</dbReference>
<evidence type="ECO:0000256" key="2">
    <source>
        <dbReference type="ARBA" id="ARBA00007132"/>
    </source>
</evidence>
<evidence type="ECO:0000259" key="9">
    <source>
        <dbReference type="Pfam" id="PF18307"/>
    </source>
</evidence>
<evidence type="ECO:0000256" key="4">
    <source>
        <dbReference type="ARBA" id="ARBA00023015"/>
    </source>
</evidence>